<protein>
    <submittedName>
        <fullName evidence="1">Uncharacterized protein</fullName>
    </submittedName>
</protein>
<accession>A0A174G4Z6</accession>
<accession>A0A3E5GL94</accession>
<dbReference type="AlphaFoldDB" id="A0A174G4Z6"/>
<dbReference type="EMBL" id="CZAE01000002">
    <property type="protein sequence ID" value="CUO56186.1"/>
    <property type="molecule type" value="Genomic_DNA"/>
</dbReference>
<evidence type="ECO:0000313" key="2">
    <source>
        <dbReference type="Proteomes" id="UP000095606"/>
    </source>
</evidence>
<reference evidence="1 2" key="1">
    <citation type="submission" date="2015-09" db="EMBL/GenBank/DDBJ databases">
        <authorList>
            <consortium name="Pathogen Informatics"/>
        </authorList>
    </citation>
    <scope>NUCLEOTIDE SEQUENCE [LARGE SCALE GENOMIC DNA]</scope>
    <source>
        <strain evidence="1 2">2789STDY5834846</strain>
    </source>
</reference>
<evidence type="ECO:0000313" key="1">
    <source>
        <dbReference type="EMBL" id="CUO56186.1"/>
    </source>
</evidence>
<proteinExistence type="predicted"/>
<gene>
    <name evidence="1" type="ORF">ERS852461_00556</name>
</gene>
<dbReference type="Proteomes" id="UP000095606">
    <property type="component" value="Unassembled WGS sequence"/>
</dbReference>
<sequence length="61" mass="6824">MGTFIFRLCIDNTLCLVTAFDKIEAEHMLEKNKGIISKAEYYFVGVTSGVITISKDGNLTY</sequence>
<dbReference type="RefSeq" id="WP_032555586.1">
    <property type="nucleotide sequence ID" value="NZ_CABMFH010000002.1"/>
</dbReference>
<organism evidence="1 2">
    <name type="scientific">Bacteroides faecis</name>
    <dbReference type="NCBI Taxonomy" id="674529"/>
    <lineage>
        <taxon>Bacteria</taxon>
        <taxon>Pseudomonadati</taxon>
        <taxon>Bacteroidota</taxon>
        <taxon>Bacteroidia</taxon>
        <taxon>Bacteroidales</taxon>
        <taxon>Bacteroidaceae</taxon>
        <taxon>Bacteroides</taxon>
    </lineage>
</organism>
<name>A0A174G4Z6_9BACE</name>